<dbReference type="InParanoid" id="A0A1Z5TN23"/>
<keyword evidence="4" id="KW-1185">Reference proteome</keyword>
<accession>A0A1Z5TN23</accession>
<feature type="compositionally biased region" description="Low complexity" evidence="1">
    <location>
        <begin position="7"/>
        <end position="17"/>
    </location>
</feature>
<feature type="region of interest" description="Disordered" evidence="1">
    <location>
        <begin position="553"/>
        <end position="673"/>
    </location>
</feature>
<feature type="region of interest" description="Disordered" evidence="1">
    <location>
        <begin position="125"/>
        <end position="173"/>
    </location>
</feature>
<feature type="compositionally biased region" description="Polar residues" evidence="1">
    <location>
        <begin position="638"/>
        <end position="649"/>
    </location>
</feature>
<dbReference type="EMBL" id="MUNK01000020">
    <property type="protein sequence ID" value="OTA37417.1"/>
    <property type="molecule type" value="Genomic_DNA"/>
</dbReference>
<name>A0A1Z5TN23_HORWE</name>
<evidence type="ECO:0000313" key="3">
    <source>
        <dbReference type="EMBL" id="OTA37417.1"/>
    </source>
</evidence>
<sequence length="673" mass="72307">MNASNVRTSSTPSSSLRPRTKRLISGLDEGDEVNYDPATAPISRIASPVPSPFDSRAVSPIPNERLPRTSSHGRTQNGRSGTSSLGRADAAGRQRRQGNESPLAGLWGNSWSTLQNMASDLLSGDAAAADTKDKPRRTKKPLSSFRNDLFSNTQSSAWGPQAPGSRLASQDVGGGTREEQIAALRAQKRKAMLTGQDPTSYADTFGRYKRRTSDDHAASAPLGDHEDRDALVYVHHVEKDDTLPGITIRYNCSANTLRKANRMWPNDTIQSRPTLILPVDACGVKGRPVQSSEAIDLLSSDSDALAAGLAEEVPCHQQTHLTNGDAYARNRTNSASTDTTGRRPSSSVAASSLDSEPPWFHDSWVLLPGAEKPTEIARLSRRSLGYFPRARRKSQLHSDFNTTPSQSLDLTREHTNTSDLMPGSPYQQEPASSHQRPGVGRRRHSNASTGYFPTYLAGPGGVGTMNRNVRFPGPAQDGLNKVFAKHLPDVAPPSYWSHQGLLAPELPGYSDDPPTASASGTGTPTTGGRSQPMNLENVGGAIEGWMRKVAANAKTAMEGSSSAEQQQQQQWRQKSASARGPTGGVGVAARKDRRRGVDDLIEMTDEFEIGGDDEEEDDEAQGSSRGRKGSVIHVGPSNAPSSSTGFYENTSTTRERSSRGTTGGKGAKSWKDD</sequence>
<evidence type="ECO:0000256" key="1">
    <source>
        <dbReference type="SAM" id="MobiDB-lite"/>
    </source>
</evidence>
<organism evidence="3 4">
    <name type="scientific">Hortaea werneckii EXF-2000</name>
    <dbReference type="NCBI Taxonomy" id="1157616"/>
    <lineage>
        <taxon>Eukaryota</taxon>
        <taxon>Fungi</taxon>
        <taxon>Dikarya</taxon>
        <taxon>Ascomycota</taxon>
        <taxon>Pezizomycotina</taxon>
        <taxon>Dothideomycetes</taxon>
        <taxon>Dothideomycetidae</taxon>
        <taxon>Mycosphaerellales</taxon>
        <taxon>Teratosphaeriaceae</taxon>
        <taxon>Hortaea</taxon>
    </lineage>
</organism>
<feature type="compositionally biased region" description="Low complexity" evidence="1">
    <location>
        <begin position="560"/>
        <end position="578"/>
    </location>
</feature>
<reference evidence="3 4" key="1">
    <citation type="submission" date="2017-01" db="EMBL/GenBank/DDBJ databases">
        <title>The recent genome duplication of the halophilic yeast Hortaea werneckii: insights from long-read sequencing.</title>
        <authorList>
            <person name="Sinha S."/>
            <person name="Flibotte S."/>
            <person name="Neira M."/>
            <person name="Lenassi M."/>
            <person name="Gostincar C."/>
            <person name="Stajich J.E."/>
            <person name="Nislow C.E."/>
        </authorList>
    </citation>
    <scope>NUCLEOTIDE SEQUENCE [LARGE SCALE GENOMIC DNA]</scope>
    <source>
        <strain evidence="3 4">EXF-2000</strain>
    </source>
</reference>
<comment type="caution">
    <text evidence="3">The sequence shown here is derived from an EMBL/GenBank/DDBJ whole genome shotgun (WGS) entry which is preliminary data.</text>
</comment>
<feature type="region of interest" description="Disordered" evidence="1">
    <location>
        <begin position="395"/>
        <end position="452"/>
    </location>
</feature>
<feature type="compositionally biased region" description="Polar residues" evidence="1">
    <location>
        <begin position="68"/>
        <end position="85"/>
    </location>
</feature>
<gene>
    <name evidence="3" type="ORF">BTJ68_02238</name>
</gene>
<dbReference type="InterPro" id="IPR045030">
    <property type="entry name" value="LYSM1-4"/>
</dbReference>
<feature type="compositionally biased region" description="Polar residues" evidence="1">
    <location>
        <begin position="397"/>
        <end position="409"/>
    </location>
</feature>
<dbReference type="Gene3D" id="3.10.350.10">
    <property type="entry name" value="LysM domain"/>
    <property type="match status" value="1"/>
</dbReference>
<dbReference type="CDD" id="cd00118">
    <property type="entry name" value="LysM"/>
    <property type="match status" value="1"/>
</dbReference>
<feature type="compositionally biased region" description="Polar residues" evidence="1">
    <location>
        <begin position="330"/>
        <end position="344"/>
    </location>
</feature>
<dbReference type="Pfam" id="PF01476">
    <property type="entry name" value="LysM"/>
    <property type="match status" value="1"/>
</dbReference>
<protein>
    <recommendedName>
        <fullName evidence="2">LysM domain-containing protein</fullName>
    </recommendedName>
</protein>
<evidence type="ECO:0000313" key="4">
    <source>
        <dbReference type="Proteomes" id="UP000194280"/>
    </source>
</evidence>
<feature type="compositionally biased region" description="Low complexity" evidence="1">
    <location>
        <begin position="513"/>
        <end position="528"/>
    </location>
</feature>
<feature type="domain" description="LysM" evidence="2">
    <location>
        <begin position="233"/>
        <end position="277"/>
    </location>
</feature>
<feature type="region of interest" description="Disordered" evidence="1">
    <location>
        <begin position="1"/>
        <end position="107"/>
    </location>
</feature>
<dbReference type="InterPro" id="IPR036779">
    <property type="entry name" value="LysM_dom_sf"/>
</dbReference>
<dbReference type="OrthoDB" id="2192830at2759"/>
<feature type="region of interest" description="Disordered" evidence="1">
    <location>
        <begin position="502"/>
        <end position="536"/>
    </location>
</feature>
<dbReference type="Proteomes" id="UP000194280">
    <property type="component" value="Unassembled WGS sequence"/>
</dbReference>
<proteinExistence type="predicted"/>
<dbReference type="AlphaFoldDB" id="A0A1Z5TN23"/>
<dbReference type="PROSITE" id="PS51782">
    <property type="entry name" value="LYSM"/>
    <property type="match status" value="1"/>
</dbReference>
<dbReference type="STRING" id="1157616.A0A1Z5TN23"/>
<dbReference type="SUPFAM" id="SSF54106">
    <property type="entry name" value="LysM domain"/>
    <property type="match status" value="1"/>
</dbReference>
<feature type="compositionally biased region" description="Acidic residues" evidence="1">
    <location>
        <begin position="599"/>
        <end position="620"/>
    </location>
</feature>
<dbReference type="InterPro" id="IPR018392">
    <property type="entry name" value="LysM"/>
</dbReference>
<dbReference type="PANTHER" id="PTHR20932:SF8">
    <property type="entry name" value="LD22649P"/>
    <property type="match status" value="1"/>
</dbReference>
<feature type="compositionally biased region" description="Low complexity" evidence="1">
    <location>
        <begin position="345"/>
        <end position="355"/>
    </location>
</feature>
<feature type="region of interest" description="Disordered" evidence="1">
    <location>
        <begin position="318"/>
        <end position="355"/>
    </location>
</feature>
<dbReference type="PANTHER" id="PTHR20932">
    <property type="entry name" value="LYSM AND PUTATIVE PEPTIDOGLYCAN-BINDING DOMAIN-CONTAINING PROTEIN"/>
    <property type="match status" value="1"/>
</dbReference>
<dbReference type="VEuPathDB" id="FungiDB:BTJ68_02238"/>
<feature type="compositionally biased region" description="Polar residues" evidence="1">
    <location>
        <begin position="425"/>
        <end position="435"/>
    </location>
</feature>
<feature type="compositionally biased region" description="Polar residues" evidence="1">
    <location>
        <begin position="144"/>
        <end position="158"/>
    </location>
</feature>
<evidence type="ECO:0000259" key="2">
    <source>
        <dbReference type="PROSITE" id="PS51782"/>
    </source>
</evidence>